<dbReference type="OrthoDB" id="7875801at2"/>
<keyword evidence="1" id="KW-0472">Membrane</keyword>
<evidence type="ECO:0000256" key="1">
    <source>
        <dbReference type="SAM" id="Phobius"/>
    </source>
</evidence>
<dbReference type="RefSeq" id="WP_050661660.1">
    <property type="nucleotide sequence ID" value="NZ_CP118494.1"/>
</dbReference>
<keyword evidence="3" id="KW-1185">Reference proteome</keyword>
<dbReference type="Proteomes" id="UP000037046">
    <property type="component" value="Unassembled WGS sequence"/>
</dbReference>
<protein>
    <recommendedName>
        <fullName evidence="4">50S ribosomal protein L35</fullName>
    </recommendedName>
</protein>
<proteinExistence type="predicted"/>
<accession>A0A0L6CYT8</accession>
<reference evidence="3" key="1">
    <citation type="submission" date="2015-07" db="EMBL/GenBank/DDBJ databases">
        <title>Draft Genome Sequence of Roseovarius tolerans EL-164, a producer of N-Acylated Alanine Methyl Esters (NAMEs).</title>
        <authorList>
            <person name="Voget S."/>
            <person name="Bruns H."/>
            <person name="Wagner-Doebler I."/>
            <person name="Schulz S."/>
            <person name="Daniel R."/>
        </authorList>
    </citation>
    <scope>NUCLEOTIDE SEQUENCE [LARGE SCALE GENOMIC DNA]</scope>
    <source>
        <strain evidence="3">EL-164</strain>
    </source>
</reference>
<evidence type="ECO:0000313" key="3">
    <source>
        <dbReference type="Proteomes" id="UP000037046"/>
    </source>
</evidence>
<comment type="caution">
    <text evidence="2">The sequence shown here is derived from an EMBL/GenBank/DDBJ whole genome shotgun (WGS) entry which is preliminary data.</text>
</comment>
<feature type="transmembrane region" description="Helical" evidence="1">
    <location>
        <begin position="33"/>
        <end position="50"/>
    </location>
</feature>
<dbReference type="STRING" id="74031.SAMN04488077_103277"/>
<dbReference type="EMBL" id="LGVV01000006">
    <property type="protein sequence ID" value="KNX42648.1"/>
    <property type="molecule type" value="Genomic_DNA"/>
</dbReference>
<feature type="transmembrane region" description="Helical" evidence="1">
    <location>
        <begin position="6"/>
        <end position="26"/>
    </location>
</feature>
<dbReference type="AlphaFoldDB" id="A0A0L6CYT8"/>
<sequence>MDPDLAMAIGMVLAVFSLPAVLSAVSDRRAPRVAMFTILGAGGLILWALSNKPGGYSFSELPKLLIEVIARYI</sequence>
<keyword evidence="1" id="KW-1133">Transmembrane helix</keyword>
<organism evidence="2 3">
    <name type="scientific">Roseovarius tolerans</name>
    <dbReference type="NCBI Taxonomy" id="74031"/>
    <lineage>
        <taxon>Bacteria</taxon>
        <taxon>Pseudomonadati</taxon>
        <taxon>Pseudomonadota</taxon>
        <taxon>Alphaproteobacteria</taxon>
        <taxon>Rhodobacterales</taxon>
        <taxon>Roseobacteraceae</taxon>
        <taxon>Roseovarius</taxon>
    </lineage>
</organism>
<dbReference type="PATRIC" id="fig|74031.6.peg.735"/>
<name>A0A0L6CYT8_9RHOB</name>
<evidence type="ECO:0008006" key="4">
    <source>
        <dbReference type="Google" id="ProtNLM"/>
    </source>
</evidence>
<keyword evidence="1" id="KW-0812">Transmembrane</keyword>
<evidence type="ECO:0000313" key="2">
    <source>
        <dbReference type="EMBL" id="KNX42648.1"/>
    </source>
</evidence>
<gene>
    <name evidence="2" type="ORF">ROTO_07160</name>
</gene>